<name>A0A023DD20_9BACL</name>
<organism evidence="4 5">
    <name type="scientific">Parageobacillus caldoxylosilyticus NBRC 107762</name>
    <dbReference type="NCBI Taxonomy" id="1220594"/>
    <lineage>
        <taxon>Bacteria</taxon>
        <taxon>Bacillati</taxon>
        <taxon>Bacillota</taxon>
        <taxon>Bacilli</taxon>
        <taxon>Bacillales</taxon>
        <taxon>Anoxybacillaceae</taxon>
        <taxon>Saccharococcus</taxon>
    </lineage>
</organism>
<reference evidence="4 5" key="1">
    <citation type="submission" date="2014-04" db="EMBL/GenBank/DDBJ databases">
        <title>Whole genome shotgun sequence of Geobacillus caldoxylosilyticus NBRC 107762.</title>
        <authorList>
            <person name="Hosoyama A."/>
            <person name="Hosoyama Y."/>
            <person name="Katano-Makiyama Y."/>
            <person name="Tsuchikane K."/>
            <person name="Ohji S."/>
            <person name="Ichikawa N."/>
            <person name="Yamazoe A."/>
            <person name="Fujita N."/>
        </authorList>
    </citation>
    <scope>NUCLEOTIDE SEQUENCE [LARGE SCALE GENOMIC DNA]</scope>
    <source>
        <strain evidence="4 5">NBRC 107762</strain>
    </source>
</reference>
<dbReference type="GO" id="GO:0008237">
    <property type="term" value="F:metallopeptidase activity"/>
    <property type="evidence" value="ECO:0007669"/>
    <property type="project" value="InterPro"/>
</dbReference>
<dbReference type="GeneID" id="301194767"/>
<evidence type="ECO:0000259" key="3">
    <source>
        <dbReference type="PROSITE" id="PS51995"/>
    </source>
</evidence>
<dbReference type="InterPro" id="IPR024079">
    <property type="entry name" value="MetalloPept_cat_dom_sf"/>
</dbReference>
<keyword evidence="5" id="KW-1185">Reference proteome</keyword>
<dbReference type="CDD" id="cd20183">
    <property type="entry name" value="M34_PPEP"/>
    <property type="match status" value="1"/>
</dbReference>
<protein>
    <recommendedName>
        <fullName evidence="3">ATLF-like domain-containing protein</fullName>
    </recommendedName>
</protein>
<dbReference type="Proteomes" id="UP000023561">
    <property type="component" value="Unassembled WGS sequence"/>
</dbReference>
<feature type="domain" description="ATLF-like" evidence="3">
    <location>
        <begin position="44"/>
        <end position="231"/>
    </location>
</feature>
<keyword evidence="2" id="KW-0964">Secreted</keyword>
<dbReference type="AlphaFoldDB" id="A0A023DD20"/>
<dbReference type="InterPro" id="IPR014781">
    <property type="entry name" value="Anthrax_toxin_lethal/edema_N/C"/>
</dbReference>
<dbReference type="Gene3D" id="3.40.390.10">
    <property type="entry name" value="Collagenase (Catalytic Domain)"/>
    <property type="match status" value="1"/>
</dbReference>
<comment type="caution">
    <text evidence="4">The sequence shown here is derived from an EMBL/GenBank/DDBJ whole genome shotgun (WGS) entry which is preliminary data.</text>
</comment>
<dbReference type="SUPFAM" id="SSF55486">
    <property type="entry name" value="Metalloproteases ('zincins'), catalytic domain"/>
    <property type="match status" value="1"/>
</dbReference>
<evidence type="ECO:0000313" key="5">
    <source>
        <dbReference type="Proteomes" id="UP000023561"/>
    </source>
</evidence>
<dbReference type="Pfam" id="PF07737">
    <property type="entry name" value="ATLF"/>
    <property type="match status" value="1"/>
</dbReference>
<accession>A0A023DD20</accession>
<gene>
    <name evidence="4" type="ORF">GCA01S_013_00750</name>
</gene>
<evidence type="ECO:0000256" key="2">
    <source>
        <dbReference type="ARBA" id="ARBA00022525"/>
    </source>
</evidence>
<dbReference type="InterPro" id="IPR047568">
    <property type="entry name" value="ATLF-like_dom"/>
</dbReference>
<evidence type="ECO:0000256" key="1">
    <source>
        <dbReference type="ARBA" id="ARBA00004613"/>
    </source>
</evidence>
<dbReference type="OrthoDB" id="2615003at2"/>
<dbReference type="EMBL" id="BAWO01000013">
    <property type="protein sequence ID" value="GAJ39193.1"/>
    <property type="molecule type" value="Genomic_DNA"/>
</dbReference>
<dbReference type="RefSeq" id="WP_017434148.1">
    <property type="nucleotide sequence ID" value="NZ_BAWO01000013.1"/>
</dbReference>
<evidence type="ECO:0000313" key="4">
    <source>
        <dbReference type="EMBL" id="GAJ39193.1"/>
    </source>
</evidence>
<dbReference type="PROSITE" id="PS51995">
    <property type="entry name" value="ATLF"/>
    <property type="match status" value="1"/>
</dbReference>
<comment type="subcellular location">
    <subcellularLocation>
        <location evidence="1">Secreted</location>
    </subcellularLocation>
</comment>
<sequence length="235" mass="27100">MKRVLFWIITVLAIVPLLSLSPYPAAHGVLLDDSNMGIKHTMPYDILRKMVIVPETNFSHKEAKTMIDTLAHIDPSILQKAADHHIYIQLLNGKITDEPSARYLRGKTPRGYLSSSATWDDVPGLGGSHLVLVRIGHSEKGKGHGSVNLELHEFAHSIDYIVFNHIHETAAFRSIWQEEAAKLFPHHYYFLMYPEEYFAESFAYYYYNDETRRHLQIVAPKTYQFIRHLAERARL</sequence>
<dbReference type="GO" id="GO:0005576">
    <property type="term" value="C:extracellular region"/>
    <property type="evidence" value="ECO:0007669"/>
    <property type="project" value="UniProtKB-SubCell"/>
</dbReference>
<proteinExistence type="predicted"/>